<protein>
    <submittedName>
        <fullName evidence="1">CRISPR-associated protein Csy4</fullName>
    </submittedName>
</protein>
<dbReference type="Pfam" id="PF09618">
    <property type="entry name" value="Cas_Csy4"/>
    <property type="match status" value="1"/>
</dbReference>
<dbReference type="EMBL" id="JMCG01000001">
    <property type="protein sequence ID" value="KGK09798.1"/>
    <property type="molecule type" value="Genomic_DNA"/>
</dbReference>
<organism evidence="1 2">
    <name type="scientific">Vibrio navarrensis</name>
    <dbReference type="NCBI Taxonomy" id="29495"/>
    <lineage>
        <taxon>Bacteria</taxon>
        <taxon>Pseudomonadati</taxon>
        <taxon>Pseudomonadota</taxon>
        <taxon>Gammaproteobacteria</taxon>
        <taxon>Vibrionales</taxon>
        <taxon>Vibrionaceae</taxon>
        <taxon>Vibrio</taxon>
    </lineage>
</organism>
<dbReference type="GO" id="GO:0004519">
    <property type="term" value="F:endonuclease activity"/>
    <property type="evidence" value="ECO:0007669"/>
    <property type="project" value="InterPro"/>
</dbReference>
<dbReference type="GO" id="GO:0043571">
    <property type="term" value="P:maintenance of CRISPR repeat elements"/>
    <property type="evidence" value="ECO:0007669"/>
    <property type="project" value="InterPro"/>
</dbReference>
<dbReference type="InterPro" id="IPR042564">
    <property type="entry name" value="CRISPR-Cas6/Csy4_sf"/>
</dbReference>
<proteinExistence type="predicted"/>
<comment type="caution">
    <text evidence="1">The sequence shown here is derived from an EMBL/GenBank/DDBJ whole genome shotgun (WGS) entry which is preliminary data.</text>
</comment>
<dbReference type="Proteomes" id="UP000029994">
    <property type="component" value="Unassembled WGS sequence"/>
</dbReference>
<evidence type="ECO:0000313" key="1">
    <source>
        <dbReference type="EMBL" id="KGK09798.1"/>
    </source>
</evidence>
<dbReference type="STRING" id="29495.EA26_00040"/>
<evidence type="ECO:0000313" key="2">
    <source>
        <dbReference type="Proteomes" id="UP000029994"/>
    </source>
</evidence>
<dbReference type="RefSeq" id="WP_039422054.1">
    <property type="nucleotide sequence ID" value="NZ_CP061845.1"/>
</dbReference>
<sequence>MNYYQEITLLPEAEIPLAFLWQNVFQQVHIALVEHKVASNQSLVAVGFPDYRQAKFPLGAKLRLFAKEQATLEKLAIHRWLTRLEDYVHIKGIKPVPNGVTYVSFVRKQVKSPERIERDMQQKAALWAAKSGKPLVECLADLQQSKPTALCSLPFIYLHSQQTKQRSPDKNSKFPLFIEMQQQSTSQDGSFDCYGLSSKANGQSMLATVPHF</sequence>
<dbReference type="InterPro" id="IPR013396">
    <property type="entry name" value="CRISPR-assoc_prot_Csy4"/>
</dbReference>
<dbReference type="AlphaFoldDB" id="A0A099LNK8"/>
<gene>
    <name evidence="1" type="ORF">EA26_00040</name>
</gene>
<dbReference type="NCBIfam" id="TIGR02563">
    <property type="entry name" value="cas_Csy4"/>
    <property type="match status" value="1"/>
</dbReference>
<dbReference type="CDD" id="cd09739">
    <property type="entry name" value="Cas6_I-F"/>
    <property type="match status" value="1"/>
</dbReference>
<accession>A0A099LNK8</accession>
<keyword evidence="2" id="KW-1185">Reference proteome</keyword>
<name>A0A099LNK8_9VIBR</name>
<reference evidence="1 2" key="1">
    <citation type="submission" date="2014-04" db="EMBL/GenBank/DDBJ databases">
        <title>Genome sequencing of Vibrio navarrensis strains.</title>
        <authorList>
            <person name="Gladney L.M."/>
            <person name="Katz L.S."/>
            <person name="Marino-Ramirez L."/>
            <person name="Jordan I.K."/>
        </authorList>
    </citation>
    <scope>NUCLEOTIDE SEQUENCE [LARGE SCALE GENOMIC DNA]</scope>
    <source>
        <strain evidence="1 2">ATCC 51183</strain>
    </source>
</reference>
<dbReference type="Gene3D" id="3.30.70.2540">
    <property type="entry name" value="CRISPR-associated endoribonuclease Cas6/Csy4"/>
    <property type="match status" value="1"/>
</dbReference>
<dbReference type="eggNOG" id="ENOG5032RVU">
    <property type="taxonomic scope" value="Bacteria"/>
</dbReference>
<dbReference type="GeneID" id="43681615"/>